<feature type="transmembrane region" description="Helical" evidence="2">
    <location>
        <begin position="221"/>
        <end position="241"/>
    </location>
</feature>
<keyword evidence="2" id="KW-1133">Transmembrane helix</keyword>
<reference evidence="3 4" key="1">
    <citation type="submission" date="2019-02" db="EMBL/GenBank/DDBJ databases">
        <title>Kribbella capetownensis sp. nov. and Kribbella speibonae sp. nov., isolated from soil.</title>
        <authorList>
            <person name="Curtis S.M."/>
            <person name="Norton I."/>
            <person name="Everest G.J."/>
            <person name="Meyers P.R."/>
        </authorList>
    </citation>
    <scope>NUCLEOTIDE SEQUENCE [LARGE SCALE GENOMIC DNA]</scope>
    <source>
        <strain evidence="3 4">YM53</strain>
    </source>
</reference>
<sequence length="318" mass="34056">MTTSPPQPPQNPYPGQPGGYGPPPEQFPQYTQPEQPAQQPGQYPGQPQSQQPVQAYQQQPFHQAPPQPGQPGQPGQSFPQQGQFPPPGQQDQFGQQGQQAQFGQQPLPAYPGGQMGLQCRFCGSFPAVDATVRGHQGLIILMRFLKLQGPFCRSCGIASVRDMTAKSLWQGWWGIGSSIINPITMLMNIGPMQKFKSLPEPAPGAPGRPMDPGKPLFRRPAILGLLLPILVIAAIVIGNLATTTTSEAAVGQCVVNNGTADDPDVKVVDCTSSEAAYKIVGKLDDSTDDSQCDQFEGVEASYTVEESSTKYTLCLAPV</sequence>
<name>A0A4V6N4H9_9ACTN</name>
<evidence type="ECO:0000313" key="3">
    <source>
        <dbReference type="EMBL" id="TCC47672.1"/>
    </source>
</evidence>
<proteinExistence type="predicted"/>
<comment type="caution">
    <text evidence="3">The sequence shown here is derived from an EMBL/GenBank/DDBJ whole genome shotgun (WGS) entry which is preliminary data.</text>
</comment>
<keyword evidence="2" id="KW-0812">Transmembrane</keyword>
<organism evidence="3 4">
    <name type="scientific">Kribbella capetownensis</name>
    <dbReference type="NCBI Taxonomy" id="1572659"/>
    <lineage>
        <taxon>Bacteria</taxon>
        <taxon>Bacillati</taxon>
        <taxon>Actinomycetota</taxon>
        <taxon>Actinomycetes</taxon>
        <taxon>Propionibacteriales</taxon>
        <taxon>Kribbellaceae</taxon>
        <taxon>Kribbella</taxon>
    </lineage>
</organism>
<evidence type="ECO:0000313" key="4">
    <source>
        <dbReference type="Proteomes" id="UP000293342"/>
    </source>
</evidence>
<dbReference type="EMBL" id="SJKD01000005">
    <property type="protein sequence ID" value="TCC47672.1"/>
    <property type="molecule type" value="Genomic_DNA"/>
</dbReference>
<dbReference type="OrthoDB" id="3298677at2"/>
<feature type="compositionally biased region" description="Low complexity" evidence="1">
    <location>
        <begin position="73"/>
        <end position="107"/>
    </location>
</feature>
<protein>
    <submittedName>
        <fullName evidence="3">Toxin-antitoxin system, toxin component</fullName>
    </submittedName>
</protein>
<dbReference type="Proteomes" id="UP000293342">
    <property type="component" value="Unassembled WGS sequence"/>
</dbReference>
<keyword evidence="2" id="KW-0472">Membrane</keyword>
<feature type="region of interest" description="Disordered" evidence="1">
    <location>
        <begin position="1"/>
        <end position="109"/>
    </location>
</feature>
<dbReference type="AlphaFoldDB" id="A0A4V6N4H9"/>
<evidence type="ECO:0000256" key="1">
    <source>
        <dbReference type="SAM" id="MobiDB-lite"/>
    </source>
</evidence>
<feature type="compositionally biased region" description="Pro residues" evidence="1">
    <location>
        <begin position="1"/>
        <end position="26"/>
    </location>
</feature>
<gene>
    <name evidence="3" type="ORF">E0H75_23230</name>
</gene>
<feature type="compositionally biased region" description="Low complexity" evidence="1">
    <location>
        <begin position="27"/>
        <end position="62"/>
    </location>
</feature>
<accession>A0A4V6N4H9</accession>
<evidence type="ECO:0000256" key="2">
    <source>
        <dbReference type="SAM" id="Phobius"/>
    </source>
</evidence>
<dbReference type="RefSeq" id="WP_131515740.1">
    <property type="nucleotide sequence ID" value="NZ_SJKD01000005.1"/>
</dbReference>
<keyword evidence="4" id="KW-1185">Reference proteome</keyword>